<keyword evidence="5 9" id="KW-0479">Metal-binding</keyword>
<evidence type="ECO:0000313" key="11">
    <source>
        <dbReference type="EMBL" id="XCJ81377.1"/>
    </source>
</evidence>
<feature type="binding site" evidence="9 10">
    <location>
        <position position="90"/>
    </location>
    <ligand>
        <name>Mg(2+)</name>
        <dbReference type="ChEBI" id="CHEBI:18420"/>
        <label>2</label>
    </ligand>
</feature>
<dbReference type="RefSeq" id="WP_353982132.1">
    <property type="nucleotide sequence ID" value="NZ_CP159578.1"/>
</dbReference>
<feature type="binding site" evidence="9">
    <location>
        <position position="70"/>
    </location>
    <ligand>
        <name>Mg(2+)</name>
        <dbReference type="ChEBI" id="CHEBI:18420"/>
        <label>1</label>
    </ligand>
</feature>
<dbReference type="GO" id="GO:0005886">
    <property type="term" value="C:plasma membrane"/>
    <property type="evidence" value="ECO:0007669"/>
    <property type="project" value="UniProtKB-SubCell"/>
</dbReference>
<dbReference type="GO" id="GO:0008441">
    <property type="term" value="F:3'(2'),5'-bisphosphate nucleotidase activity"/>
    <property type="evidence" value="ECO:0007669"/>
    <property type="project" value="UniProtKB-UniRule"/>
</dbReference>
<evidence type="ECO:0000256" key="7">
    <source>
        <dbReference type="ARBA" id="ARBA00022842"/>
    </source>
</evidence>
<dbReference type="EMBL" id="CP159578">
    <property type="protein sequence ID" value="XCJ81377.1"/>
    <property type="molecule type" value="Genomic_DNA"/>
</dbReference>
<evidence type="ECO:0000256" key="9">
    <source>
        <dbReference type="HAMAP-Rule" id="MF_02095"/>
    </source>
</evidence>
<organism evidence="11">
    <name type="scientific">Salinicola endophyticus</name>
    <dbReference type="NCBI Taxonomy" id="1949083"/>
    <lineage>
        <taxon>Bacteria</taxon>
        <taxon>Pseudomonadati</taxon>
        <taxon>Pseudomonadota</taxon>
        <taxon>Gammaproteobacteria</taxon>
        <taxon>Oceanospirillales</taxon>
        <taxon>Halomonadaceae</taxon>
        <taxon>Salinicola</taxon>
    </lineage>
</organism>
<gene>
    <name evidence="9 11" type="primary">cysQ</name>
    <name evidence="11" type="ORF">ABV408_09405</name>
</gene>
<evidence type="ECO:0000256" key="10">
    <source>
        <dbReference type="PIRSR" id="PIRSR600760-2"/>
    </source>
</evidence>
<feature type="binding site" evidence="10">
    <location>
        <position position="215"/>
    </location>
    <ligand>
        <name>Mg(2+)</name>
        <dbReference type="ChEBI" id="CHEBI:18420"/>
        <label>1</label>
        <note>catalytic</note>
    </ligand>
</feature>
<dbReference type="InterPro" id="IPR050725">
    <property type="entry name" value="CysQ/Inositol_MonoPase"/>
</dbReference>
<dbReference type="InterPro" id="IPR020583">
    <property type="entry name" value="Inositol_monoP_metal-BS"/>
</dbReference>
<dbReference type="AlphaFoldDB" id="A0AB74UJ85"/>
<keyword evidence="3 9" id="KW-1003">Cell membrane</keyword>
<dbReference type="GO" id="GO:0050427">
    <property type="term" value="P:3'-phosphoadenosine 5'-phosphosulfate metabolic process"/>
    <property type="evidence" value="ECO:0007669"/>
    <property type="project" value="TreeGrafter"/>
</dbReference>
<dbReference type="Gene3D" id="3.30.540.10">
    <property type="entry name" value="Fructose-1,6-Bisphosphatase, subunit A, domain 1"/>
    <property type="match status" value="1"/>
</dbReference>
<feature type="binding site" evidence="9">
    <location>
        <position position="215"/>
    </location>
    <ligand>
        <name>Mg(2+)</name>
        <dbReference type="ChEBI" id="CHEBI:18420"/>
        <label>2</label>
    </ligand>
</feature>
<evidence type="ECO:0000256" key="5">
    <source>
        <dbReference type="ARBA" id="ARBA00022723"/>
    </source>
</evidence>
<dbReference type="PROSITE" id="PS00630">
    <property type="entry name" value="IMP_2"/>
    <property type="match status" value="1"/>
</dbReference>
<comment type="cofactor">
    <cofactor evidence="9 10">
        <name>Mg(2+)</name>
        <dbReference type="ChEBI" id="CHEBI:18420"/>
    </cofactor>
</comment>
<reference evidence="11" key="1">
    <citation type="submission" date="2024-06" db="EMBL/GenBank/DDBJ databases">
        <title>Complete genome of Salinicola endophyticus HNIBRBA4755.</title>
        <authorList>
            <person name="Shin S.Y."/>
            <person name="Kang H."/>
            <person name="Song J."/>
        </authorList>
    </citation>
    <scope>NUCLEOTIDE SEQUENCE</scope>
    <source>
        <strain evidence="11">HNIBRBA4755</strain>
    </source>
</reference>
<dbReference type="CDD" id="cd01638">
    <property type="entry name" value="CysQ"/>
    <property type="match status" value="1"/>
</dbReference>
<proteinExistence type="inferred from homology"/>
<protein>
    <recommendedName>
        <fullName evidence="9">3'(2'),5'-bisphosphate nucleotidase CysQ</fullName>
        <ecNumber evidence="9">3.1.3.7</ecNumber>
    </recommendedName>
    <alternativeName>
        <fullName evidence="9">3'(2'),5-bisphosphonucleoside 3'(2')-phosphohydrolase</fullName>
    </alternativeName>
    <alternativeName>
        <fullName evidence="9">3'-phosphoadenosine 5'-phosphate phosphatase</fullName>
        <shortName evidence="9">PAP phosphatase</shortName>
    </alternativeName>
</protein>
<dbReference type="PRINTS" id="PR00377">
    <property type="entry name" value="IMPHPHTASES"/>
</dbReference>
<feature type="binding site" evidence="9">
    <location>
        <position position="90"/>
    </location>
    <ligand>
        <name>Mg(2+)</name>
        <dbReference type="ChEBI" id="CHEBI:18420"/>
        <label>1</label>
    </ligand>
</feature>
<dbReference type="Pfam" id="PF00459">
    <property type="entry name" value="Inositol_P"/>
    <property type="match status" value="1"/>
</dbReference>
<feature type="binding site" evidence="9 10">
    <location>
        <position position="93"/>
    </location>
    <ligand>
        <name>Mg(2+)</name>
        <dbReference type="ChEBI" id="CHEBI:18420"/>
        <label>2</label>
    </ligand>
</feature>
<evidence type="ECO:0000256" key="1">
    <source>
        <dbReference type="ARBA" id="ARBA00001625"/>
    </source>
</evidence>
<evidence type="ECO:0000256" key="3">
    <source>
        <dbReference type="ARBA" id="ARBA00022475"/>
    </source>
</evidence>
<dbReference type="GO" id="GO:0000287">
    <property type="term" value="F:magnesium ion binding"/>
    <property type="evidence" value="ECO:0007669"/>
    <property type="project" value="UniProtKB-UniRule"/>
</dbReference>
<dbReference type="NCBIfam" id="TIGR01331">
    <property type="entry name" value="bisphos_cysQ"/>
    <property type="match status" value="1"/>
</dbReference>
<dbReference type="EC" id="3.1.3.7" evidence="9"/>
<dbReference type="InterPro" id="IPR006240">
    <property type="entry name" value="CysQ"/>
</dbReference>
<name>A0AB74UJ85_9GAMM</name>
<dbReference type="InterPro" id="IPR000760">
    <property type="entry name" value="Inositol_monophosphatase-like"/>
</dbReference>
<feature type="binding site" evidence="9">
    <location>
        <position position="215"/>
    </location>
    <ligand>
        <name>substrate</name>
    </ligand>
</feature>
<dbReference type="PANTHER" id="PTHR43028:SF5">
    <property type="entry name" value="3'(2'),5'-BISPHOSPHATE NUCLEOTIDASE 1"/>
    <property type="match status" value="1"/>
</dbReference>
<evidence type="ECO:0000256" key="2">
    <source>
        <dbReference type="ARBA" id="ARBA00005289"/>
    </source>
</evidence>
<feature type="binding site" evidence="9">
    <location>
        <begin position="92"/>
        <end position="95"/>
    </location>
    <ligand>
        <name>substrate</name>
    </ligand>
</feature>
<comment type="function">
    <text evidence="9">Converts adenosine-3',5'-bisphosphate (PAP) to AMP.</text>
</comment>
<dbReference type="GO" id="GO:0000103">
    <property type="term" value="P:sulfate assimilation"/>
    <property type="evidence" value="ECO:0007669"/>
    <property type="project" value="TreeGrafter"/>
</dbReference>
<evidence type="ECO:0000256" key="8">
    <source>
        <dbReference type="ARBA" id="ARBA00023136"/>
    </source>
</evidence>
<comment type="similarity">
    <text evidence="2 9">Belongs to the inositol monophosphatase superfamily. CysQ family.</text>
</comment>
<comment type="catalytic activity">
    <reaction evidence="1 9">
        <text>adenosine 3',5'-bisphosphate + H2O = AMP + phosphate</text>
        <dbReference type="Rhea" id="RHEA:10040"/>
        <dbReference type="ChEBI" id="CHEBI:15377"/>
        <dbReference type="ChEBI" id="CHEBI:43474"/>
        <dbReference type="ChEBI" id="CHEBI:58343"/>
        <dbReference type="ChEBI" id="CHEBI:456215"/>
        <dbReference type="EC" id="3.1.3.7"/>
    </reaction>
</comment>
<keyword evidence="8 9" id="KW-0472">Membrane</keyword>
<accession>A0AB74UJ85</accession>
<dbReference type="SUPFAM" id="SSF56655">
    <property type="entry name" value="Carbohydrate phosphatase"/>
    <property type="match status" value="1"/>
</dbReference>
<feature type="binding site" evidence="10">
    <location>
        <position position="92"/>
    </location>
    <ligand>
        <name>Mg(2+)</name>
        <dbReference type="ChEBI" id="CHEBI:18420"/>
        <label>1</label>
        <note>catalytic</note>
    </ligand>
</feature>
<dbReference type="GO" id="GO:0046854">
    <property type="term" value="P:phosphatidylinositol phosphate biosynthetic process"/>
    <property type="evidence" value="ECO:0007669"/>
    <property type="project" value="InterPro"/>
</dbReference>
<evidence type="ECO:0000256" key="4">
    <source>
        <dbReference type="ARBA" id="ARBA00022519"/>
    </source>
</evidence>
<keyword evidence="6 9" id="KW-0378">Hydrolase</keyword>
<dbReference type="PANTHER" id="PTHR43028">
    <property type="entry name" value="3'(2'),5'-BISPHOSPHATE NUCLEOTIDASE 1"/>
    <property type="match status" value="1"/>
</dbReference>
<comment type="subcellular location">
    <subcellularLocation>
        <location evidence="9">Cell inner membrane</location>
        <topology evidence="9">Peripheral membrane protein</topology>
        <orientation evidence="9">Cytoplasmic side</orientation>
    </subcellularLocation>
</comment>
<feature type="binding site" evidence="9">
    <location>
        <position position="70"/>
    </location>
    <ligand>
        <name>substrate</name>
    </ligand>
</feature>
<feature type="binding site" evidence="10">
    <location>
        <position position="70"/>
    </location>
    <ligand>
        <name>Mg(2+)</name>
        <dbReference type="ChEBI" id="CHEBI:18420"/>
        <label>1</label>
        <note>catalytic</note>
    </ligand>
</feature>
<keyword evidence="4 9" id="KW-0997">Cell inner membrane</keyword>
<dbReference type="Gene3D" id="3.40.190.80">
    <property type="match status" value="1"/>
</dbReference>
<dbReference type="InterPro" id="IPR020550">
    <property type="entry name" value="Inositol_monophosphatase_CS"/>
</dbReference>
<evidence type="ECO:0000256" key="6">
    <source>
        <dbReference type="ARBA" id="ARBA00022801"/>
    </source>
</evidence>
<dbReference type="PROSITE" id="PS00629">
    <property type="entry name" value="IMP_1"/>
    <property type="match status" value="1"/>
</dbReference>
<feature type="binding site" evidence="9">
    <location>
        <position position="92"/>
    </location>
    <ligand>
        <name>Mg(2+)</name>
        <dbReference type="ChEBI" id="CHEBI:18420"/>
        <label>1</label>
    </ligand>
</feature>
<dbReference type="HAMAP" id="MF_02095">
    <property type="entry name" value="CysQ"/>
    <property type="match status" value="1"/>
</dbReference>
<sequence>MSASLYPSFDALASLCRRAGEAILSIAADGLETRFKTDASPVTAADLAAHQVLMAALPMLGDVRLPVLSEEAAATPWEARRRWSRYWLIDPLDGTKEFIRGSDEYSVNVALIRDQRTVLGVIARPGSGEVWAGGGECGAWYQPAAGAAWIRLAVESHTPPRVMVSRHHCDARTRALLEHLPGARVEAFGSSLKCCRIAAGEADLYPRFGPTSEWDTAAAQAILEGAGGALVDPRDWQPLRYNTKASLLNPDFVACADRQGAWRAAWQAAP</sequence>
<keyword evidence="7 9" id="KW-0460">Magnesium</keyword>